<dbReference type="RefSeq" id="WP_270678996.1">
    <property type="nucleotide sequence ID" value="NZ_JAQFWP010000033.1"/>
</dbReference>
<evidence type="ECO:0000313" key="3">
    <source>
        <dbReference type="Proteomes" id="UP001165685"/>
    </source>
</evidence>
<reference evidence="2" key="1">
    <citation type="submission" date="2023-01" db="EMBL/GenBank/DDBJ databases">
        <title>Draft genome sequence of Nocardiopsis sp. LSu2-4 isolated from halophytes.</title>
        <authorList>
            <person name="Duangmal K."/>
            <person name="Chantavorakit T."/>
        </authorList>
    </citation>
    <scope>NUCLEOTIDE SEQUENCE</scope>
    <source>
        <strain evidence="2">LSu2-4</strain>
    </source>
</reference>
<proteinExistence type="predicted"/>
<evidence type="ECO:0000256" key="1">
    <source>
        <dbReference type="SAM" id="MobiDB-lite"/>
    </source>
</evidence>
<keyword evidence="3" id="KW-1185">Reference proteome</keyword>
<accession>A0ABT4TNU0</accession>
<protein>
    <recommendedName>
        <fullName evidence="4">Adenylate/guanylate cyclase domain-containing protein</fullName>
    </recommendedName>
</protein>
<dbReference type="Gene3D" id="3.30.70.1230">
    <property type="entry name" value="Nucleotide cyclase"/>
    <property type="match status" value="1"/>
</dbReference>
<comment type="caution">
    <text evidence="2">The sequence shown here is derived from an EMBL/GenBank/DDBJ whole genome shotgun (WGS) entry which is preliminary data.</text>
</comment>
<name>A0ABT4TNU0_9ACTN</name>
<evidence type="ECO:0008006" key="4">
    <source>
        <dbReference type="Google" id="ProtNLM"/>
    </source>
</evidence>
<dbReference type="Proteomes" id="UP001165685">
    <property type="component" value="Unassembled WGS sequence"/>
</dbReference>
<evidence type="ECO:0000313" key="2">
    <source>
        <dbReference type="EMBL" id="MDA2806354.1"/>
    </source>
</evidence>
<feature type="region of interest" description="Disordered" evidence="1">
    <location>
        <begin position="196"/>
        <end position="255"/>
    </location>
</feature>
<sequence>MGGRLPERTRRLIIATDAEAYSARDYTGQVRLQEDLHRVLEEACTNGGLDRASWDLQEQGDGEIAVLPVGTPEDATLSAFLDGLAQALHHHNRPLNDAYRVRLRVAVHQGLVADGRNGFVGAPVNEACRLRDCDLVRDALADAPGADFVTVLSRSLYEDAVADGTVGLYRWPFKRVDIEIPAKAFRAEAWLCVSSDPPAPEGSAPPADSPGKAPDTEAGPGRAAPPRSSPTFSVTGGDMTFGDHHGDKTSINNIR</sequence>
<dbReference type="InterPro" id="IPR029787">
    <property type="entry name" value="Nucleotide_cyclase"/>
</dbReference>
<dbReference type="EMBL" id="JAQFWP010000033">
    <property type="protein sequence ID" value="MDA2806354.1"/>
    <property type="molecule type" value="Genomic_DNA"/>
</dbReference>
<dbReference type="SUPFAM" id="SSF55073">
    <property type="entry name" value="Nucleotide cyclase"/>
    <property type="match status" value="1"/>
</dbReference>
<gene>
    <name evidence="2" type="ORF">O4U47_17715</name>
</gene>
<organism evidence="2 3">
    <name type="scientific">Nocardiopsis suaedae</name>
    <dbReference type="NCBI Taxonomy" id="3018444"/>
    <lineage>
        <taxon>Bacteria</taxon>
        <taxon>Bacillati</taxon>
        <taxon>Actinomycetota</taxon>
        <taxon>Actinomycetes</taxon>
        <taxon>Streptosporangiales</taxon>
        <taxon>Nocardiopsidaceae</taxon>
        <taxon>Nocardiopsis</taxon>
    </lineage>
</organism>